<dbReference type="SUPFAM" id="SSF56420">
    <property type="entry name" value="Peptide deformylase"/>
    <property type="match status" value="1"/>
</dbReference>
<dbReference type="PANTHER" id="PTHR10458:SF22">
    <property type="entry name" value="PEPTIDE DEFORMYLASE"/>
    <property type="match status" value="1"/>
</dbReference>
<comment type="similarity">
    <text evidence="1 3">Belongs to the polypeptide deformylase family.</text>
</comment>
<evidence type="ECO:0000313" key="5">
    <source>
        <dbReference type="Proteomes" id="UP000199337"/>
    </source>
</evidence>
<dbReference type="InterPro" id="IPR023635">
    <property type="entry name" value="Peptide_deformylase"/>
</dbReference>
<feature type="binding site" evidence="3">
    <location>
        <position position="131"/>
    </location>
    <ligand>
        <name>Fe cation</name>
        <dbReference type="ChEBI" id="CHEBI:24875"/>
    </ligand>
</feature>
<dbReference type="NCBIfam" id="NF001159">
    <property type="entry name" value="PRK00150.1-3"/>
    <property type="match status" value="1"/>
</dbReference>
<keyword evidence="3" id="KW-0378">Hydrolase</keyword>
<keyword evidence="3" id="KW-0648">Protein biosynthesis</keyword>
<dbReference type="PIRSF" id="PIRSF004749">
    <property type="entry name" value="Pep_def"/>
    <property type="match status" value="1"/>
</dbReference>
<gene>
    <name evidence="3" type="primary">def</name>
    <name evidence="4" type="ORF">SAMN05660649_01780</name>
</gene>
<keyword evidence="2 3" id="KW-0408">Iron</keyword>
<dbReference type="RefSeq" id="WP_092470768.1">
    <property type="nucleotide sequence ID" value="NZ_FOOX01000005.1"/>
</dbReference>
<evidence type="ECO:0000313" key="4">
    <source>
        <dbReference type="EMBL" id="SFG48076.1"/>
    </source>
</evidence>
<comment type="cofactor">
    <cofactor evidence="3">
        <name>Fe(2+)</name>
        <dbReference type="ChEBI" id="CHEBI:29033"/>
    </cofactor>
    <text evidence="3">Binds 1 Fe(2+) ion.</text>
</comment>
<dbReference type="GO" id="GO:0042586">
    <property type="term" value="F:peptide deformylase activity"/>
    <property type="evidence" value="ECO:0007669"/>
    <property type="project" value="UniProtKB-UniRule"/>
</dbReference>
<dbReference type="HAMAP" id="MF_00163">
    <property type="entry name" value="Pep_deformylase"/>
    <property type="match status" value="1"/>
</dbReference>
<keyword evidence="5" id="KW-1185">Reference proteome</keyword>
<feature type="binding site" evidence="3">
    <location>
        <position position="89"/>
    </location>
    <ligand>
        <name>Fe cation</name>
        <dbReference type="ChEBI" id="CHEBI:24875"/>
    </ligand>
</feature>
<dbReference type="Proteomes" id="UP000199337">
    <property type="component" value="Unassembled WGS sequence"/>
</dbReference>
<dbReference type="InterPro" id="IPR036821">
    <property type="entry name" value="Peptide_deformylase_sf"/>
</dbReference>
<protein>
    <recommendedName>
        <fullName evidence="3">Peptide deformylase</fullName>
        <shortName evidence="3">PDF</shortName>
        <ecNumber evidence="3">3.5.1.88</ecNumber>
    </recommendedName>
    <alternativeName>
        <fullName evidence="3">Polypeptide deformylase</fullName>
    </alternativeName>
</protein>
<proteinExistence type="inferred from homology"/>
<dbReference type="EMBL" id="FOOX01000005">
    <property type="protein sequence ID" value="SFG48076.1"/>
    <property type="molecule type" value="Genomic_DNA"/>
</dbReference>
<comment type="function">
    <text evidence="3">Removes the formyl group from the N-terminal Met of newly synthesized proteins. Requires at least a dipeptide for an efficient rate of reaction. N-terminal L-methionine is a prerequisite for activity but the enzyme has broad specificity at other positions.</text>
</comment>
<dbReference type="PANTHER" id="PTHR10458">
    <property type="entry name" value="PEPTIDE DEFORMYLASE"/>
    <property type="match status" value="1"/>
</dbReference>
<sequence>MAERVIGKLGDPILRKKCKHVAEITQSILQLLDDMADTLKASSNGAALAAPQVGILKRIVVIDGGDGFIELINPQIIEKSGEQTGPEGCLSLPGVWGEVTRAQYVKVKAISRAGEEFLIEGDGFIARCLQHELEHLDGILYIDHVAAGQIFSESTNEPLDVYNLIKVSRQINI</sequence>
<dbReference type="OrthoDB" id="9784988at2"/>
<dbReference type="AlphaFoldDB" id="A0A1I2SDF0"/>
<dbReference type="PRINTS" id="PR01576">
    <property type="entry name" value="PDEFORMYLASE"/>
</dbReference>
<dbReference type="GO" id="GO:0046872">
    <property type="term" value="F:metal ion binding"/>
    <property type="evidence" value="ECO:0007669"/>
    <property type="project" value="UniProtKB-KW"/>
</dbReference>
<evidence type="ECO:0000256" key="1">
    <source>
        <dbReference type="ARBA" id="ARBA00010759"/>
    </source>
</evidence>
<keyword evidence="3" id="KW-0479">Metal-binding</keyword>
<accession>A0A1I2SDF0</accession>
<dbReference type="NCBIfam" id="TIGR00079">
    <property type="entry name" value="pept_deformyl"/>
    <property type="match status" value="1"/>
</dbReference>
<dbReference type="GO" id="GO:0006412">
    <property type="term" value="P:translation"/>
    <property type="evidence" value="ECO:0007669"/>
    <property type="project" value="UniProtKB-UniRule"/>
</dbReference>
<dbReference type="Pfam" id="PF01327">
    <property type="entry name" value="Pep_deformylase"/>
    <property type="match status" value="1"/>
</dbReference>
<comment type="catalytic activity">
    <reaction evidence="3">
        <text>N-terminal N-formyl-L-methionyl-[peptide] + H2O = N-terminal L-methionyl-[peptide] + formate</text>
        <dbReference type="Rhea" id="RHEA:24420"/>
        <dbReference type="Rhea" id="RHEA-COMP:10639"/>
        <dbReference type="Rhea" id="RHEA-COMP:10640"/>
        <dbReference type="ChEBI" id="CHEBI:15377"/>
        <dbReference type="ChEBI" id="CHEBI:15740"/>
        <dbReference type="ChEBI" id="CHEBI:49298"/>
        <dbReference type="ChEBI" id="CHEBI:64731"/>
        <dbReference type="EC" id="3.5.1.88"/>
    </reaction>
</comment>
<feature type="active site" evidence="3">
    <location>
        <position position="132"/>
    </location>
</feature>
<evidence type="ECO:0000256" key="3">
    <source>
        <dbReference type="HAMAP-Rule" id="MF_00163"/>
    </source>
</evidence>
<organism evidence="4 5">
    <name type="scientific">Desulfotruncus arcticus DSM 17038</name>
    <dbReference type="NCBI Taxonomy" id="1121424"/>
    <lineage>
        <taxon>Bacteria</taxon>
        <taxon>Bacillati</taxon>
        <taxon>Bacillota</taxon>
        <taxon>Clostridia</taxon>
        <taxon>Eubacteriales</taxon>
        <taxon>Desulfallaceae</taxon>
        <taxon>Desulfotruncus</taxon>
    </lineage>
</organism>
<feature type="binding site" evidence="3">
    <location>
        <position position="135"/>
    </location>
    <ligand>
        <name>Fe cation</name>
        <dbReference type="ChEBI" id="CHEBI:24875"/>
    </ligand>
</feature>
<dbReference type="CDD" id="cd00487">
    <property type="entry name" value="Pep_deformylase"/>
    <property type="match status" value="1"/>
</dbReference>
<evidence type="ECO:0000256" key="2">
    <source>
        <dbReference type="ARBA" id="ARBA00023004"/>
    </source>
</evidence>
<dbReference type="Gene3D" id="3.90.45.10">
    <property type="entry name" value="Peptide deformylase"/>
    <property type="match status" value="1"/>
</dbReference>
<dbReference type="STRING" id="341036.SAMN05660649_01780"/>
<reference evidence="5" key="1">
    <citation type="submission" date="2016-10" db="EMBL/GenBank/DDBJ databases">
        <authorList>
            <person name="Varghese N."/>
            <person name="Submissions S."/>
        </authorList>
    </citation>
    <scope>NUCLEOTIDE SEQUENCE [LARGE SCALE GENOMIC DNA]</scope>
    <source>
        <strain evidence="5">DSM 17038</strain>
    </source>
</reference>
<dbReference type="EC" id="3.5.1.88" evidence="3"/>
<name>A0A1I2SDF0_9FIRM</name>